<dbReference type="GeneID" id="90074281"/>
<dbReference type="Proteomes" id="UP001360560">
    <property type="component" value="Unassembled WGS sequence"/>
</dbReference>
<dbReference type="PANTHER" id="PTHR46467:SF1">
    <property type="entry name" value="TETHER CONTAINING UBX DOMAIN FOR GLUT4"/>
    <property type="match status" value="1"/>
</dbReference>
<feature type="region of interest" description="Disordered" evidence="2">
    <location>
        <begin position="381"/>
        <end position="407"/>
    </location>
</feature>
<keyword evidence="1" id="KW-0175">Coiled coil</keyword>
<evidence type="ECO:0008006" key="5">
    <source>
        <dbReference type="Google" id="ProtNLM"/>
    </source>
</evidence>
<keyword evidence="4" id="KW-1185">Reference proteome</keyword>
<comment type="caution">
    <text evidence="3">The sequence shown here is derived from an EMBL/GenBank/DDBJ whole genome shotgun (WGS) entry which is preliminary data.</text>
</comment>
<organism evidence="3 4">
    <name type="scientific">Saccharomycopsis crataegensis</name>
    <dbReference type="NCBI Taxonomy" id="43959"/>
    <lineage>
        <taxon>Eukaryota</taxon>
        <taxon>Fungi</taxon>
        <taxon>Dikarya</taxon>
        <taxon>Ascomycota</taxon>
        <taxon>Saccharomycotina</taxon>
        <taxon>Saccharomycetes</taxon>
        <taxon>Saccharomycopsidaceae</taxon>
        <taxon>Saccharomycopsis</taxon>
    </lineage>
</organism>
<dbReference type="GO" id="GO:0012506">
    <property type="term" value="C:vesicle membrane"/>
    <property type="evidence" value="ECO:0007669"/>
    <property type="project" value="TreeGrafter"/>
</dbReference>
<evidence type="ECO:0000256" key="2">
    <source>
        <dbReference type="SAM" id="MobiDB-lite"/>
    </source>
</evidence>
<reference evidence="3 4" key="1">
    <citation type="journal article" date="2023" name="Elife">
        <title>Identification of key yeast species and microbe-microbe interactions impacting larval growth of Drosophila in the wild.</title>
        <authorList>
            <person name="Mure A."/>
            <person name="Sugiura Y."/>
            <person name="Maeda R."/>
            <person name="Honda K."/>
            <person name="Sakurai N."/>
            <person name="Takahashi Y."/>
            <person name="Watada M."/>
            <person name="Katoh T."/>
            <person name="Gotoh A."/>
            <person name="Gotoh Y."/>
            <person name="Taniguchi I."/>
            <person name="Nakamura K."/>
            <person name="Hayashi T."/>
            <person name="Katayama T."/>
            <person name="Uemura T."/>
            <person name="Hattori Y."/>
        </authorList>
    </citation>
    <scope>NUCLEOTIDE SEQUENCE [LARGE SCALE GENOMIC DNA]</scope>
    <source>
        <strain evidence="3 4">SC-9</strain>
    </source>
</reference>
<evidence type="ECO:0000313" key="4">
    <source>
        <dbReference type="Proteomes" id="UP001360560"/>
    </source>
</evidence>
<dbReference type="GO" id="GO:0005737">
    <property type="term" value="C:cytoplasm"/>
    <property type="evidence" value="ECO:0007669"/>
    <property type="project" value="TreeGrafter"/>
</dbReference>
<gene>
    <name evidence="3" type="ORF">DASC09_036310</name>
</gene>
<feature type="compositionally biased region" description="Basic residues" evidence="2">
    <location>
        <begin position="398"/>
        <end position="407"/>
    </location>
</feature>
<evidence type="ECO:0000313" key="3">
    <source>
        <dbReference type="EMBL" id="GMM36306.1"/>
    </source>
</evidence>
<dbReference type="GO" id="GO:0005634">
    <property type="term" value="C:nucleus"/>
    <property type="evidence" value="ECO:0007669"/>
    <property type="project" value="TreeGrafter"/>
</dbReference>
<dbReference type="EMBL" id="BTFZ01000011">
    <property type="protein sequence ID" value="GMM36306.1"/>
    <property type="molecule type" value="Genomic_DNA"/>
</dbReference>
<dbReference type="GO" id="GO:0006886">
    <property type="term" value="P:intracellular protein transport"/>
    <property type="evidence" value="ECO:0007669"/>
    <property type="project" value="TreeGrafter"/>
</dbReference>
<feature type="region of interest" description="Disordered" evidence="2">
    <location>
        <begin position="152"/>
        <end position="171"/>
    </location>
</feature>
<name>A0AAV5QNW1_9ASCO</name>
<feature type="coiled-coil region" evidence="1">
    <location>
        <begin position="190"/>
        <end position="224"/>
    </location>
</feature>
<proteinExistence type="predicted"/>
<dbReference type="RefSeq" id="XP_064853302.1">
    <property type="nucleotide sequence ID" value="XM_064997230.1"/>
</dbReference>
<dbReference type="PANTHER" id="PTHR46467">
    <property type="entry name" value="TETHER CONTAINING UBX DOMAIN FOR GLUT4"/>
    <property type="match status" value="1"/>
</dbReference>
<dbReference type="AlphaFoldDB" id="A0AAV5QNW1"/>
<evidence type="ECO:0000256" key="1">
    <source>
        <dbReference type="SAM" id="Coils"/>
    </source>
</evidence>
<accession>A0AAV5QNW1</accession>
<sequence>MSLINVKVQFIGISSKESSKVNGNGSLIHKFSPSASINDVLIHFEKGIQASSPEFKIFNREVTHKLKTVKQITLVQIANKRVSSSQDLAKSLTDYGFDSGSCLLRISFQNMSGTVATKPTEEPKVTSAATKKEETKEIINNEVKKDHQPSYEIYKPSESKNPLATGADDDGDLEMSVDDARKYQQILKGKANAKSEYVMAKLKKKEEEKKLRSKNEEVKDVNIRVKFPDLSLTQLKFTSVNTIKDMILFFQNKILLKEFKYNLVIPNFNYNNTNRGKLGKAASVADDNIYWKDIKSVLDGHEGKAPILGQKLAHYNQASFIFELIIPGSNFEKDKLDYKIDSTYRGPFIRNEKSAQAINKLVDAKESHSSVATTLGGKLFKRGVGESSSKSSSETKKVPKWLKLSKK</sequence>
<protein>
    <recommendedName>
        <fullName evidence="5">TUG ubiquitin-like domain-containing protein</fullName>
    </recommendedName>
</protein>